<gene>
    <name evidence="18" type="ORF">FGG15_09575</name>
</gene>
<evidence type="ECO:0000256" key="9">
    <source>
        <dbReference type="ARBA" id="ARBA00022840"/>
    </source>
</evidence>
<keyword evidence="14 15" id="KW-0472">Membrane</keyword>
<feature type="domain" description="Putative metal-binding" evidence="17">
    <location>
        <begin position="5"/>
        <end position="79"/>
    </location>
</feature>
<dbReference type="Gene3D" id="2.70.150.10">
    <property type="entry name" value="Calcium-transporting ATPase, cytoplasmic transduction domain A"/>
    <property type="match status" value="1"/>
</dbReference>
<feature type="transmembrane region" description="Helical" evidence="15">
    <location>
        <begin position="427"/>
        <end position="445"/>
    </location>
</feature>
<dbReference type="InterPro" id="IPR027256">
    <property type="entry name" value="P-typ_ATPase_IB"/>
</dbReference>
<evidence type="ECO:0000256" key="5">
    <source>
        <dbReference type="ARBA" id="ARBA00022553"/>
    </source>
</evidence>
<evidence type="ECO:0000256" key="13">
    <source>
        <dbReference type="ARBA" id="ARBA00023065"/>
    </source>
</evidence>
<feature type="transmembrane region" description="Helical" evidence="15">
    <location>
        <begin position="210"/>
        <end position="230"/>
    </location>
</feature>
<evidence type="ECO:0000313" key="18">
    <source>
        <dbReference type="EMBL" id="TMU54462.1"/>
    </source>
</evidence>
<dbReference type="InterPro" id="IPR036163">
    <property type="entry name" value="HMA_dom_sf"/>
</dbReference>
<keyword evidence="13" id="KW-0406">Ion transport</keyword>
<evidence type="ECO:0000256" key="3">
    <source>
        <dbReference type="ARBA" id="ARBA00022448"/>
    </source>
</evidence>
<evidence type="ECO:0000259" key="17">
    <source>
        <dbReference type="Pfam" id="PF12156"/>
    </source>
</evidence>
<evidence type="ECO:0000256" key="15">
    <source>
        <dbReference type="RuleBase" id="RU362081"/>
    </source>
</evidence>
<keyword evidence="6 15" id="KW-0812">Transmembrane</keyword>
<evidence type="ECO:0000256" key="8">
    <source>
        <dbReference type="ARBA" id="ARBA00022741"/>
    </source>
</evidence>
<dbReference type="InterPro" id="IPR036412">
    <property type="entry name" value="HAD-like_sf"/>
</dbReference>
<keyword evidence="11" id="KW-1278">Translocase</keyword>
<evidence type="ECO:0000256" key="10">
    <source>
        <dbReference type="ARBA" id="ARBA00022842"/>
    </source>
</evidence>
<dbReference type="Proteomes" id="UP000751614">
    <property type="component" value="Unassembled WGS sequence"/>
</dbReference>
<keyword evidence="3" id="KW-0813">Transport</keyword>
<dbReference type="InterPro" id="IPR018303">
    <property type="entry name" value="ATPase_P-typ_P_site"/>
</dbReference>
<organism evidence="18 19">
    <name type="scientific">Flagellimonas algicola</name>
    <dbReference type="NCBI Taxonomy" id="2583815"/>
    <lineage>
        <taxon>Bacteria</taxon>
        <taxon>Pseudomonadati</taxon>
        <taxon>Bacteroidota</taxon>
        <taxon>Flavobacteriia</taxon>
        <taxon>Flavobacteriales</taxon>
        <taxon>Flavobacteriaceae</taxon>
        <taxon>Flagellimonas</taxon>
    </lineage>
</organism>
<dbReference type="Gene3D" id="3.40.1110.10">
    <property type="entry name" value="Calcium-transporting ATPase, cytoplasmic domain N"/>
    <property type="match status" value="1"/>
</dbReference>
<dbReference type="Pfam" id="PF00122">
    <property type="entry name" value="E1-E2_ATPase"/>
    <property type="match status" value="1"/>
</dbReference>
<evidence type="ECO:0000256" key="4">
    <source>
        <dbReference type="ARBA" id="ARBA00022475"/>
    </source>
</evidence>
<dbReference type="Pfam" id="PF12156">
    <property type="entry name" value="ATPase-cat_bd"/>
    <property type="match status" value="1"/>
</dbReference>
<feature type="domain" description="P-type ATPase A" evidence="16">
    <location>
        <begin position="308"/>
        <end position="403"/>
    </location>
</feature>
<accession>A0ABY2WHZ7</accession>
<dbReference type="SUPFAM" id="SSF55008">
    <property type="entry name" value="HMA, heavy metal-associated domain"/>
    <property type="match status" value="1"/>
</dbReference>
<evidence type="ECO:0000256" key="6">
    <source>
        <dbReference type="ARBA" id="ARBA00022692"/>
    </source>
</evidence>
<evidence type="ECO:0000256" key="11">
    <source>
        <dbReference type="ARBA" id="ARBA00022967"/>
    </source>
</evidence>
<proteinExistence type="inferred from homology"/>
<evidence type="ECO:0000256" key="12">
    <source>
        <dbReference type="ARBA" id="ARBA00022989"/>
    </source>
</evidence>
<keyword evidence="12 15" id="KW-1133">Transmembrane helix</keyword>
<dbReference type="PANTHER" id="PTHR43520:SF5">
    <property type="entry name" value="CATION-TRANSPORTING P-TYPE ATPASE-RELATED"/>
    <property type="match status" value="1"/>
</dbReference>
<keyword evidence="19" id="KW-1185">Reference proteome</keyword>
<dbReference type="CDD" id="cd00371">
    <property type="entry name" value="HMA"/>
    <property type="match status" value="1"/>
</dbReference>
<dbReference type="InterPro" id="IPR059000">
    <property type="entry name" value="ATPase_P-type_domA"/>
</dbReference>
<name>A0ABY2WHZ7_9FLAO</name>
<dbReference type="NCBIfam" id="TIGR01525">
    <property type="entry name" value="ATPase-IB_hvy"/>
    <property type="match status" value="1"/>
</dbReference>
<dbReference type="NCBIfam" id="TIGR01494">
    <property type="entry name" value="ATPase_P-type"/>
    <property type="match status" value="2"/>
</dbReference>
<dbReference type="InterPro" id="IPR023299">
    <property type="entry name" value="ATPase_P-typ_cyto_dom_N"/>
</dbReference>
<feature type="transmembrane region" description="Helical" evidence="15">
    <location>
        <begin position="767"/>
        <end position="788"/>
    </location>
</feature>
<dbReference type="SUPFAM" id="SSF56784">
    <property type="entry name" value="HAD-like"/>
    <property type="match status" value="1"/>
</dbReference>
<dbReference type="InterPro" id="IPR008250">
    <property type="entry name" value="ATPase_P-typ_transduc_dom_A_sf"/>
</dbReference>
<evidence type="ECO:0000259" key="16">
    <source>
        <dbReference type="Pfam" id="PF00122"/>
    </source>
</evidence>
<dbReference type="PROSITE" id="PS00154">
    <property type="entry name" value="ATPASE_E1_E2"/>
    <property type="match status" value="1"/>
</dbReference>
<keyword evidence="8 15" id="KW-0547">Nucleotide-binding</keyword>
<evidence type="ECO:0000256" key="7">
    <source>
        <dbReference type="ARBA" id="ARBA00022723"/>
    </source>
</evidence>
<dbReference type="InterPro" id="IPR023298">
    <property type="entry name" value="ATPase_P-typ_TM_dom_sf"/>
</dbReference>
<dbReference type="InterPro" id="IPR006121">
    <property type="entry name" value="HMA_dom"/>
</dbReference>
<dbReference type="Pfam" id="PF00702">
    <property type="entry name" value="Hydrolase"/>
    <property type="match status" value="1"/>
</dbReference>
<sequence>MANMTCYHCGDDCGRDKVRFDERDFCCHGCKTVYEIFTSNGLSNFYEIEAKAGNTPKEVRSKYDFLDNQEIVSKLVEFNEEGVQVINLSVPSIHCSSCIWVLENLNKLHPSISNSQVDFPKKTLRVTYSYVNFSLKGLVLMLSSIGYEPYISLDEYDKKEKRKDRSLIYKLGVAGFAFGNVMLLSFPEYFELPAGEAGVEEFWLEQYKPVFRWLMFAFSLPVVFYASQDYFISAYKGLRSKLLNIDVPIALGVLTLFLRSTVDIIFDLGSGFFDSLTGLIFFLLLGKFFQQRTYSFLSFERDYKSYFPIAVTRLNQDKSEENIQIYKVKVGDRLLIRSNEIIPVDCMLIKGSAQIDYSFVTGESQAVFKESGEKLFAGGKQLSGLLEVEVLKSVSQSYLTQLWGNSVFSKDKASAFQTLTDSIGKRFTAGVLTIATLATLFWLVYEPSMALNVFTAVLIIACPCAIALAAPFTLGNMLRIFGRQKLYLKNTNAIERLAKIDTAIFDKTGTLTTTKKDAILYEGVELTTEEIALLKTTLRASNHPLSRSLYGILQSNAIMTLDEFQEHTGKGIEGRANQHSIRIGSAGYVGRDSIQTSADTAVYVSSDDDFKGRFVFKNSYREGISTVFQSLGSSMQIGVLSGDNDGERKQLQKILPVRTQMHFNQKPEDKLQHIEHLQKEHKVLMVGDGLNDAGALAQSDVGIAVSEDINVFSPACDGILDASQFNKLSTFMELSRKSIQVIKMSFVLSLCYNLVGLYFAVTGQLQPVIAAILMPLSSISIVLFTTLMTNALGRKLNQPTN</sequence>
<feature type="transmembrane region" description="Helical" evidence="15">
    <location>
        <begin position="264"/>
        <end position="285"/>
    </location>
</feature>
<dbReference type="SUPFAM" id="SSF81653">
    <property type="entry name" value="Calcium ATPase, transduction domain A"/>
    <property type="match status" value="1"/>
</dbReference>
<dbReference type="Gene3D" id="3.30.70.100">
    <property type="match status" value="1"/>
</dbReference>
<evidence type="ECO:0000313" key="19">
    <source>
        <dbReference type="Proteomes" id="UP000751614"/>
    </source>
</evidence>
<protein>
    <submittedName>
        <fullName evidence="18">Heavy metal translocating P-type ATPase</fullName>
    </submittedName>
</protein>
<keyword evidence="4 15" id="KW-1003">Cell membrane</keyword>
<dbReference type="PRINTS" id="PR00119">
    <property type="entry name" value="CATATPASE"/>
</dbReference>
<dbReference type="RefSeq" id="WP_138835668.1">
    <property type="nucleotide sequence ID" value="NZ_VCNI01000002.1"/>
</dbReference>
<dbReference type="InterPro" id="IPR023214">
    <property type="entry name" value="HAD_sf"/>
</dbReference>
<dbReference type="InterPro" id="IPR021993">
    <property type="entry name" value="ATPase-cat-bd"/>
</dbReference>
<reference evidence="18 19" key="1">
    <citation type="submission" date="2019-05" db="EMBL/GenBank/DDBJ databases">
        <title>Flagellimonas sp. AsT0115, sp. nov., isolated from a marine red algae, Asparagopsis taxiformis.</title>
        <authorList>
            <person name="Kim J."/>
            <person name="Jeong S.E."/>
            <person name="Jeon C.O."/>
        </authorList>
    </citation>
    <scope>NUCLEOTIDE SEQUENCE [LARGE SCALE GENOMIC DNA]</scope>
    <source>
        <strain evidence="18 19">AsT0115</strain>
    </source>
</reference>
<feature type="transmembrane region" description="Helical" evidence="15">
    <location>
        <begin position="451"/>
        <end position="474"/>
    </location>
</feature>
<comment type="caution">
    <text evidence="18">The sequence shown here is derived from an EMBL/GenBank/DDBJ whole genome shotgun (WGS) entry which is preliminary data.</text>
</comment>
<keyword evidence="5" id="KW-0597">Phosphoprotein</keyword>
<feature type="transmembrane region" description="Helical" evidence="15">
    <location>
        <begin position="167"/>
        <end position="190"/>
    </location>
</feature>
<dbReference type="InterPro" id="IPR001757">
    <property type="entry name" value="P_typ_ATPase"/>
</dbReference>
<dbReference type="EMBL" id="VCNI01000002">
    <property type="protein sequence ID" value="TMU54462.1"/>
    <property type="molecule type" value="Genomic_DNA"/>
</dbReference>
<dbReference type="PANTHER" id="PTHR43520">
    <property type="entry name" value="ATP7, ISOFORM B"/>
    <property type="match status" value="1"/>
</dbReference>
<keyword evidence="9 15" id="KW-0067">ATP-binding</keyword>
<keyword evidence="7 15" id="KW-0479">Metal-binding</keyword>
<comment type="subcellular location">
    <subcellularLocation>
        <location evidence="1">Cell membrane</location>
        <topology evidence="1">Multi-pass membrane protein</topology>
    </subcellularLocation>
</comment>
<evidence type="ECO:0000256" key="2">
    <source>
        <dbReference type="ARBA" id="ARBA00006024"/>
    </source>
</evidence>
<feature type="transmembrane region" description="Helical" evidence="15">
    <location>
        <begin position="741"/>
        <end position="761"/>
    </location>
</feature>
<evidence type="ECO:0000256" key="1">
    <source>
        <dbReference type="ARBA" id="ARBA00004651"/>
    </source>
</evidence>
<dbReference type="SUPFAM" id="SSF81665">
    <property type="entry name" value="Calcium ATPase, transmembrane domain M"/>
    <property type="match status" value="1"/>
</dbReference>
<evidence type="ECO:0000256" key="14">
    <source>
        <dbReference type="ARBA" id="ARBA00023136"/>
    </source>
</evidence>
<dbReference type="PRINTS" id="PR00943">
    <property type="entry name" value="CUATPASE"/>
</dbReference>
<keyword evidence="10" id="KW-0460">Magnesium</keyword>
<feature type="transmembrane region" description="Helical" evidence="15">
    <location>
        <begin position="242"/>
        <end position="258"/>
    </location>
</feature>
<comment type="similarity">
    <text evidence="2 15">Belongs to the cation transport ATPase (P-type) (TC 3.A.3) family. Type IB subfamily.</text>
</comment>
<dbReference type="Gene3D" id="3.40.50.1000">
    <property type="entry name" value="HAD superfamily/HAD-like"/>
    <property type="match status" value="1"/>
</dbReference>